<dbReference type="STRING" id="391625.PPSIR1_26241"/>
<evidence type="ECO:0000256" key="1">
    <source>
        <dbReference type="SAM" id="MobiDB-lite"/>
    </source>
</evidence>
<sequence>MTVDDSASVSDDSVALPDSPSVESV</sequence>
<evidence type="ECO:0000313" key="2">
    <source>
        <dbReference type="EMBL" id="EDM75237.1"/>
    </source>
</evidence>
<comment type="caution">
    <text evidence="2">The sequence shown here is derived from an EMBL/GenBank/DDBJ whole genome shotgun (WGS) entry which is preliminary data.</text>
</comment>
<evidence type="ECO:0000313" key="3">
    <source>
        <dbReference type="Proteomes" id="UP000005801"/>
    </source>
</evidence>
<proteinExistence type="predicted"/>
<reference evidence="2 3" key="1">
    <citation type="submission" date="2007-06" db="EMBL/GenBank/DDBJ databases">
        <authorList>
            <person name="Shimkets L."/>
            <person name="Ferriera S."/>
            <person name="Johnson J."/>
            <person name="Kravitz S."/>
            <person name="Beeson K."/>
            <person name="Sutton G."/>
            <person name="Rogers Y.-H."/>
            <person name="Friedman R."/>
            <person name="Frazier M."/>
            <person name="Venter J.C."/>
        </authorList>
    </citation>
    <scope>NUCLEOTIDE SEQUENCE [LARGE SCALE GENOMIC DNA]</scope>
    <source>
        <strain evidence="2 3">SIR-1</strain>
    </source>
</reference>
<organism evidence="2 3">
    <name type="scientific">Plesiocystis pacifica SIR-1</name>
    <dbReference type="NCBI Taxonomy" id="391625"/>
    <lineage>
        <taxon>Bacteria</taxon>
        <taxon>Pseudomonadati</taxon>
        <taxon>Myxococcota</taxon>
        <taxon>Polyangia</taxon>
        <taxon>Nannocystales</taxon>
        <taxon>Nannocystaceae</taxon>
        <taxon>Plesiocystis</taxon>
    </lineage>
</organism>
<accession>A6GFZ2</accession>
<name>A6GFZ2_9BACT</name>
<keyword evidence="3" id="KW-1185">Reference proteome</keyword>
<dbReference type="EMBL" id="ABCS01000099">
    <property type="protein sequence ID" value="EDM75237.1"/>
    <property type="molecule type" value="Genomic_DNA"/>
</dbReference>
<dbReference type="Proteomes" id="UP000005801">
    <property type="component" value="Unassembled WGS sequence"/>
</dbReference>
<dbReference type="AlphaFoldDB" id="A6GFZ2"/>
<protein>
    <submittedName>
        <fullName evidence="2">Uncharacterized protein</fullName>
    </submittedName>
</protein>
<gene>
    <name evidence="2" type="ORF">PPSIR1_26241</name>
</gene>
<feature type="region of interest" description="Disordered" evidence="1">
    <location>
        <begin position="1"/>
        <end position="25"/>
    </location>
</feature>